<dbReference type="EMBL" id="APRL01000012">
    <property type="protein sequence ID" value="ENW93330.1"/>
    <property type="molecule type" value="Genomic_DNA"/>
</dbReference>
<sequence length="212" mass="24246">MKSSSKNKVTLSLLVKNMNAIVENTLHNKIKTHTGAEHERLRNLMISLKLFENLKRYKNFTLAQYYFHNEIKNLYILHNINGIVPSIKCCQRLDALRRDMEDLLIVPKENESGDILSLNKYETLGWLYVSEGSTLGAAILLKGAKDGYSLSESFGARNLAEYPEGRLTYWGNFVDKLNALDVSEEEEKFIIDGAFSAFKYFGVMLENLDDLH</sequence>
<dbReference type="InterPro" id="IPR016084">
    <property type="entry name" value="Haem_Oase-like_multi-hlx"/>
</dbReference>
<name>N9MJ58_9GAMM</name>
<evidence type="ECO:0000313" key="2">
    <source>
        <dbReference type="Proteomes" id="UP000013261"/>
    </source>
</evidence>
<evidence type="ECO:0008006" key="3">
    <source>
        <dbReference type="Google" id="ProtNLM"/>
    </source>
</evidence>
<organism evidence="1 2">
    <name type="scientific">Acinetobacter dispersus</name>
    <dbReference type="NCBI Taxonomy" id="70348"/>
    <lineage>
        <taxon>Bacteria</taxon>
        <taxon>Pseudomonadati</taxon>
        <taxon>Pseudomonadota</taxon>
        <taxon>Gammaproteobacteria</taxon>
        <taxon>Moraxellales</taxon>
        <taxon>Moraxellaceae</taxon>
        <taxon>Acinetobacter</taxon>
    </lineage>
</organism>
<dbReference type="Gene3D" id="1.20.910.10">
    <property type="entry name" value="Heme oxygenase-like"/>
    <property type="match status" value="1"/>
</dbReference>
<dbReference type="GO" id="GO:0006788">
    <property type="term" value="P:heme oxidation"/>
    <property type="evidence" value="ECO:0007669"/>
    <property type="project" value="InterPro"/>
</dbReference>
<keyword evidence="2" id="KW-1185">Reference proteome</keyword>
<gene>
    <name evidence="1" type="ORF">F904_01454</name>
</gene>
<dbReference type="AlphaFoldDB" id="N9MJ58"/>
<protein>
    <recommendedName>
        <fullName evidence="3">Heme oxygenase</fullName>
    </recommendedName>
</protein>
<dbReference type="InterPro" id="IPR016053">
    <property type="entry name" value="Haem_Oase-like"/>
</dbReference>
<dbReference type="Proteomes" id="UP000013261">
    <property type="component" value="Unassembled WGS sequence"/>
</dbReference>
<dbReference type="eggNOG" id="COG3230">
    <property type="taxonomic scope" value="Bacteria"/>
</dbReference>
<dbReference type="PATRIC" id="fig|1217703.3.peg.1396"/>
<dbReference type="Pfam" id="PF01126">
    <property type="entry name" value="Heme_oxygenase"/>
    <property type="match status" value="1"/>
</dbReference>
<dbReference type="OrthoDB" id="9149607at2"/>
<evidence type="ECO:0000313" key="1">
    <source>
        <dbReference type="EMBL" id="ENW93330.1"/>
    </source>
</evidence>
<dbReference type="GO" id="GO:0004392">
    <property type="term" value="F:heme oxygenase (decyclizing) activity"/>
    <property type="evidence" value="ECO:0007669"/>
    <property type="project" value="InterPro"/>
</dbReference>
<comment type="caution">
    <text evidence="1">The sequence shown here is derived from an EMBL/GenBank/DDBJ whole genome shotgun (WGS) entry which is preliminary data.</text>
</comment>
<dbReference type="SUPFAM" id="SSF48613">
    <property type="entry name" value="Heme oxygenase-like"/>
    <property type="match status" value="1"/>
</dbReference>
<dbReference type="HOGENOM" id="CLU_085041_1_0_6"/>
<reference evidence="1 2" key="1">
    <citation type="submission" date="2013-02" db="EMBL/GenBank/DDBJ databases">
        <title>The Genome Sequence of Acinetobacter sp. ANC 4105.</title>
        <authorList>
            <consortium name="The Broad Institute Genome Sequencing Platform"/>
            <consortium name="The Broad Institute Genome Sequencing Center for Infectious Disease"/>
            <person name="Cerqueira G."/>
            <person name="Feldgarden M."/>
            <person name="Courvalin P."/>
            <person name="Perichon B."/>
            <person name="Grillot-Courvalin C."/>
            <person name="Clermont D."/>
            <person name="Rocha E."/>
            <person name="Yoon E.-J."/>
            <person name="Nemec A."/>
            <person name="Walker B."/>
            <person name="Young S.K."/>
            <person name="Zeng Q."/>
            <person name="Gargeya S."/>
            <person name="Fitzgerald M."/>
            <person name="Haas B."/>
            <person name="Abouelleil A."/>
            <person name="Alvarado L."/>
            <person name="Arachchi H.M."/>
            <person name="Berlin A.M."/>
            <person name="Chapman S.B."/>
            <person name="Dewar J."/>
            <person name="Goldberg J."/>
            <person name="Griggs A."/>
            <person name="Gujja S."/>
            <person name="Hansen M."/>
            <person name="Howarth C."/>
            <person name="Imamovic A."/>
            <person name="Larimer J."/>
            <person name="McCowan C."/>
            <person name="Murphy C."/>
            <person name="Neiman D."/>
            <person name="Pearson M."/>
            <person name="Priest M."/>
            <person name="Roberts A."/>
            <person name="Saif S."/>
            <person name="Shea T."/>
            <person name="Sisk P."/>
            <person name="Sykes S."/>
            <person name="Wortman J."/>
            <person name="Nusbaum C."/>
            <person name="Birren B."/>
        </authorList>
    </citation>
    <scope>NUCLEOTIDE SEQUENCE [LARGE SCALE GENOMIC DNA]</scope>
    <source>
        <strain evidence="1 2">ANC 4105</strain>
    </source>
</reference>
<proteinExistence type="predicted"/>
<accession>N9MJ58</accession>
<dbReference type="CDD" id="cd19166">
    <property type="entry name" value="HemeO-bac"/>
    <property type="match status" value="1"/>
</dbReference>